<name>A0AAQ3PYZ6_PASNO</name>
<dbReference type="EMBL" id="CP144746">
    <property type="protein sequence ID" value="WVZ55971.1"/>
    <property type="molecule type" value="Genomic_DNA"/>
</dbReference>
<keyword evidence="3" id="KW-1185">Reference proteome</keyword>
<evidence type="ECO:0000313" key="3">
    <source>
        <dbReference type="Proteomes" id="UP001341281"/>
    </source>
</evidence>
<proteinExistence type="predicted"/>
<feature type="region of interest" description="Disordered" evidence="1">
    <location>
        <begin position="1"/>
        <end position="21"/>
    </location>
</feature>
<feature type="region of interest" description="Disordered" evidence="1">
    <location>
        <begin position="234"/>
        <end position="267"/>
    </location>
</feature>
<organism evidence="2 3">
    <name type="scientific">Paspalum notatum var. saurae</name>
    <dbReference type="NCBI Taxonomy" id="547442"/>
    <lineage>
        <taxon>Eukaryota</taxon>
        <taxon>Viridiplantae</taxon>
        <taxon>Streptophyta</taxon>
        <taxon>Embryophyta</taxon>
        <taxon>Tracheophyta</taxon>
        <taxon>Spermatophyta</taxon>
        <taxon>Magnoliopsida</taxon>
        <taxon>Liliopsida</taxon>
        <taxon>Poales</taxon>
        <taxon>Poaceae</taxon>
        <taxon>PACMAD clade</taxon>
        <taxon>Panicoideae</taxon>
        <taxon>Andropogonodae</taxon>
        <taxon>Paspaleae</taxon>
        <taxon>Paspalinae</taxon>
        <taxon>Paspalum</taxon>
    </lineage>
</organism>
<dbReference type="Proteomes" id="UP001341281">
    <property type="component" value="Chromosome 02"/>
</dbReference>
<accession>A0AAQ3PYZ6</accession>
<evidence type="ECO:0000256" key="1">
    <source>
        <dbReference type="SAM" id="MobiDB-lite"/>
    </source>
</evidence>
<sequence length="681" mass="77898">MSSSSKEPEANRDDIDDDEAARQRASRARMLAFVRLADLARHRGIMPSPPPLEMFTHPDLLEKAWGWDRLLPFDYIDKHGCFTPLYTRYLHQYYRRNCDLSITTHCVADLDSCAKMEAKLLSVLDQHHDLKLFVDERNLSKKITDIVLKINYANCYEFPTAPIALKAIMKEAALMLEFLEKRLRFDEKNIVPRTNFVRNYAATILITICPDTRVKDAKQLVPVSKENQQTKALNYNESNDKNYCTKQGHESQLEKRKEANQNKTVETSLKEQQLKGGDLISSDVAKKITASETSIQEKLSKEGSLKERSNNNIAMADAVKGDGGTNMGKSLQQLLRDEVLRSRKGDVIASRGVDGIVLIWKLDCSGEPRRKRNYARECSYYVPRPPTNPVYHTDDLDSVISIMSEKLADHMEEDGEERVEEDAAVNDVVENLSLKHIYDSLQMILKNQKEMCKKHTRDHKEVSYRVSSSLEKCSMEQKSFALGIPQMVSGFENKVEDYKDTAHDYFDTSANLLIKEVQNTQTGIEVTQSKIEVTLSNIEASQAQLSKDVKQINEGNIIKRIANFEVNVMKTVREVMETISDMQTKHRKDIREYEMSVMKKLGEINDSIVKLKSSLMNEIENFVQTQSNLQAAKIKEIVIERFGQFEAAFVPKQDELERLLRMDEGQPMPMFKLPIAVTDDT</sequence>
<gene>
    <name evidence="2" type="ORF">U9M48_006564</name>
</gene>
<reference evidence="2 3" key="1">
    <citation type="submission" date="2024-02" db="EMBL/GenBank/DDBJ databases">
        <title>High-quality chromosome-scale genome assembly of Pensacola bahiagrass (Paspalum notatum Flugge var. saurae).</title>
        <authorList>
            <person name="Vega J.M."/>
            <person name="Podio M."/>
            <person name="Orjuela J."/>
            <person name="Siena L.A."/>
            <person name="Pessino S.C."/>
            <person name="Combes M.C."/>
            <person name="Mariac C."/>
            <person name="Albertini E."/>
            <person name="Pupilli F."/>
            <person name="Ortiz J.P.A."/>
            <person name="Leblanc O."/>
        </authorList>
    </citation>
    <scope>NUCLEOTIDE SEQUENCE [LARGE SCALE GENOMIC DNA]</scope>
    <source>
        <strain evidence="2">R1</strain>
        <tissue evidence="2">Leaf</tissue>
    </source>
</reference>
<evidence type="ECO:0000313" key="2">
    <source>
        <dbReference type="EMBL" id="WVZ55971.1"/>
    </source>
</evidence>
<feature type="compositionally biased region" description="Basic and acidic residues" evidence="1">
    <location>
        <begin position="247"/>
        <end position="260"/>
    </location>
</feature>
<feature type="compositionally biased region" description="Polar residues" evidence="1">
    <location>
        <begin position="234"/>
        <end position="245"/>
    </location>
</feature>
<dbReference type="AlphaFoldDB" id="A0AAQ3PYZ6"/>
<protein>
    <submittedName>
        <fullName evidence="2">Uncharacterized protein</fullName>
    </submittedName>
</protein>
<feature type="compositionally biased region" description="Basic and acidic residues" evidence="1">
    <location>
        <begin position="1"/>
        <end position="13"/>
    </location>
</feature>